<dbReference type="OrthoDB" id="3360125at2759"/>
<proteinExistence type="predicted"/>
<dbReference type="AlphaFoldDB" id="A0A5C3R872"/>
<name>A0A5C3R872_9AGAR</name>
<protein>
    <submittedName>
        <fullName evidence="2">Uncharacterized protein</fullName>
    </submittedName>
</protein>
<feature type="compositionally biased region" description="Basic residues" evidence="1">
    <location>
        <begin position="10"/>
        <end position="28"/>
    </location>
</feature>
<organism evidence="2 3">
    <name type="scientific">Pterulicium gracile</name>
    <dbReference type="NCBI Taxonomy" id="1884261"/>
    <lineage>
        <taxon>Eukaryota</taxon>
        <taxon>Fungi</taxon>
        <taxon>Dikarya</taxon>
        <taxon>Basidiomycota</taxon>
        <taxon>Agaricomycotina</taxon>
        <taxon>Agaricomycetes</taxon>
        <taxon>Agaricomycetidae</taxon>
        <taxon>Agaricales</taxon>
        <taxon>Pleurotineae</taxon>
        <taxon>Pterulaceae</taxon>
        <taxon>Pterulicium</taxon>
    </lineage>
</organism>
<accession>A0A5C3R872</accession>
<dbReference type="STRING" id="1884261.A0A5C3R872"/>
<sequence>MAHQPSSSHHDRHGHRSERSSHHRHHRTVSSTTLLLVLSLVLAVLAVMLSLPSGGLGGTGTAAAAAAGAAAAATEKDAANSGLLAYLSPKRTQQLIARESAIALREAECARREAEMLAGAPGGVISPPPAPVICPLCPSMTVETVQLPAQTIIKEIVTEDSLTPPGWTGPRTEELLERELRIAERERDIGRREESINRREHDASRREGWIMEQLQPVKRTKPRIEEEYIYEQPPPVVKRTKSKVPPVPRRPEL</sequence>
<evidence type="ECO:0000313" key="3">
    <source>
        <dbReference type="Proteomes" id="UP000305067"/>
    </source>
</evidence>
<keyword evidence="3" id="KW-1185">Reference proteome</keyword>
<feature type="region of interest" description="Disordered" evidence="1">
    <location>
        <begin position="231"/>
        <end position="253"/>
    </location>
</feature>
<reference evidence="2 3" key="1">
    <citation type="journal article" date="2019" name="Nat. Ecol. Evol.">
        <title>Megaphylogeny resolves global patterns of mushroom evolution.</title>
        <authorList>
            <person name="Varga T."/>
            <person name="Krizsan K."/>
            <person name="Foldi C."/>
            <person name="Dima B."/>
            <person name="Sanchez-Garcia M."/>
            <person name="Sanchez-Ramirez S."/>
            <person name="Szollosi G.J."/>
            <person name="Szarkandi J.G."/>
            <person name="Papp V."/>
            <person name="Albert L."/>
            <person name="Andreopoulos W."/>
            <person name="Angelini C."/>
            <person name="Antonin V."/>
            <person name="Barry K.W."/>
            <person name="Bougher N.L."/>
            <person name="Buchanan P."/>
            <person name="Buyck B."/>
            <person name="Bense V."/>
            <person name="Catcheside P."/>
            <person name="Chovatia M."/>
            <person name="Cooper J."/>
            <person name="Damon W."/>
            <person name="Desjardin D."/>
            <person name="Finy P."/>
            <person name="Geml J."/>
            <person name="Haridas S."/>
            <person name="Hughes K."/>
            <person name="Justo A."/>
            <person name="Karasinski D."/>
            <person name="Kautmanova I."/>
            <person name="Kiss B."/>
            <person name="Kocsube S."/>
            <person name="Kotiranta H."/>
            <person name="LaButti K.M."/>
            <person name="Lechner B.E."/>
            <person name="Liimatainen K."/>
            <person name="Lipzen A."/>
            <person name="Lukacs Z."/>
            <person name="Mihaltcheva S."/>
            <person name="Morgado L.N."/>
            <person name="Niskanen T."/>
            <person name="Noordeloos M.E."/>
            <person name="Ohm R.A."/>
            <person name="Ortiz-Santana B."/>
            <person name="Ovrebo C."/>
            <person name="Racz N."/>
            <person name="Riley R."/>
            <person name="Savchenko A."/>
            <person name="Shiryaev A."/>
            <person name="Soop K."/>
            <person name="Spirin V."/>
            <person name="Szebenyi C."/>
            <person name="Tomsovsky M."/>
            <person name="Tulloss R.E."/>
            <person name="Uehling J."/>
            <person name="Grigoriev I.V."/>
            <person name="Vagvolgyi C."/>
            <person name="Papp T."/>
            <person name="Martin F.M."/>
            <person name="Miettinen O."/>
            <person name="Hibbett D.S."/>
            <person name="Nagy L.G."/>
        </authorList>
    </citation>
    <scope>NUCLEOTIDE SEQUENCE [LARGE SCALE GENOMIC DNA]</scope>
    <source>
        <strain evidence="2 3">CBS 309.79</strain>
    </source>
</reference>
<evidence type="ECO:0000313" key="2">
    <source>
        <dbReference type="EMBL" id="TFL07614.1"/>
    </source>
</evidence>
<gene>
    <name evidence="2" type="ORF">BDV98DRAFT_498070</name>
</gene>
<dbReference type="EMBL" id="ML178814">
    <property type="protein sequence ID" value="TFL07614.1"/>
    <property type="molecule type" value="Genomic_DNA"/>
</dbReference>
<evidence type="ECO:0000256" key="1">
    <source>
        <dbReference type="SAM" id="MobiDB-lite"/>
    </source>
</evidence>
<feature type="region of interest" description="Disordered" evidence="1">
    <location>
        <begin position="1"/>
        <end position="28"/>
    </location>
</feature>
<dbReference type="Proteomes" id="UP000305067">
    <property type="component" value="Unassembled WGS sequence"/>
</dbReference>